<accession>A0A517NW05</accession>
<dbReference type="GO" id="GO:0047492">
    <property type="term" value="F:xanthan lyase activity"/>
    <property type="evidence" value="ECO:0007669"/>
    <property type="project" value="UniProtKB-EC"/>
</dbReference>
<evidence type="ECO:0000259" key="6">
    <source>
        <dbReference type="Pfam" id="PF25275"/>
    </source>
</evidence>
<proteinExistence type="predicted"/>
<dbReference type="InterPro" id="IPR011444">
    <property type="entry name" value="DUF1549"/>
</dbReference>
<evidence type="ECO:0000256" key="2">
    <source>
        <dbReference type="SAM" id="SignalP"/>
    </source>
</evidence>
<dbReference type="Pfam" id="PF07635">
    <property type="entry name" value="PSCyt1"/>
    <property type="match status" value="1"/>
</dbReference>
<evidence type="ECO:0000256" key="1">
    <source>
        <dbReference type="SAM" id="Coils"/>
    </source>
</evidence>
<dbReference type="Pfam" id="PF07587">
    <property type="entry name" value="PSD1"/>
    <property type="match status" value="1"/>
</dbReference>
<keyword evidence="1" id="KW-0175">Coiled coil</keyword>
<keyword evidence="2" id="KW-0732">Signal</keyword>
<dbReference type="InterPro" id="IPR033803">
    <property type="entry name" value="CBD-like_Golvesin-Xly"/>
</dbReference>
<feature type="signal peptide" evidence="2">
    <location>
        <begin position="1"/>
        <end position="24"/>
    </location>
</feature>
<dbReference type="PANTHER" id="PTHR35889">
    <property type="entry name" value="CYCLOINULO-OLIGOSACCHARIDE FRUCTANOTRANSFERASE-RELATED"/>
    <property type="match status" value="1"/>
</dbReference>
<dbReference type="Pfam" id="PF25275">
    <property type="entry name" value="Golvesin_C"/>
    <property type="match status" value="1"/>
</dbReference>
<dbReference type="InterPro" id="IPR022655">
    <property type="entry name" value="DUF1553"/>
</dbReference>
<feature type="coiled-coil region" evidence="1">
    <location>
        <begin position="410"/>
        <end position="444"/>
    </location>
</feature>
<dbReference type="Pfam" id="PF07583">
    <property type="entry name" value="PSCyt2"/>
    <property type="match status" value="1"/>
</dbReference>
<evidence type="ECO:0000259" key="3">
    <source>
        <dbReference type="Pfam" id="PF07583"/>
    </source>
</evidence>
<evidence type="ECO:0000313" key="7">
    <source>
        <dbReference type="EMBL" id="QDT11276.1"/>
    </source>
</evidence>
<dbReference type="PANTHER" id="PTHR35889:SF3">
    <property type="entry name" value="F-BOX DOMAIN-CONTAINING PROTEIN"/>
    <property type="match status" value="1"/>
</dbReference>
<dbReference type="InterPro" id="IPR011429">
    <property type="entry name" value="Cyt_c_Planctomycete-type"/>
</dbReference>
<evidence type="ECO:0000313" key="8">
    <source>
        <dbReference type="Proteomes" id="UP000319817"/>
    </source>
</evidence>
<dbReference type="EC" id="4.2.2.12" evidence="7"/>
<dbReference type="EMBL" id="CP036526">
    <property type="protein sequence ID" value="QDT11276.1"/>
    <property type="molecule type" value="Genomic_DNA"/>
</dbReference>
<dbReference type="RefSeq" id="WP_145419143.1">
    <property type="nucleotide sequence ID" value="NZ_CP036526.1"/>
</dbReference>
<keyword evidence="8" id="KW-1185">Reference proteome</keyword>
<name>A0A517NW05_9BACT</name>
<keyword evidence="7" id="KW-0456">Lyase</keyword>
<feature type="domain" description="Golvesin/Xly CBD-like" evidence="6">
    <location>
        <begin position="452"/>
        <end position="581"/>
    </location>
</feature>
<evidence type="ECO:0000259" key="5">
    <source>
        <dbReference type="Pfam" id="PF07635"/>
    </source>
</evidence>
<feature type="domain" description="DUF1549" evidence="3">
    <location>
        <begin position="180"/>
        <end position="388"/>
    </location>
</feature>
<sequence length="963" mass="106349" precursor="true">MRHCCIIWSLIAIVCLAAASQTVAQSPHTVEFFENKIRPVLVQHCYECHAAGADEVGGALLLDSKQGMVVGGDSGPVLESGNADASVLVAAMRYESSEMPPSGKLPDEVIQDFEKWIAAGATDPRSSVTAKLPMRAEIDLDQAKEFWAFQPIDAQPPATGSKSATGSQSAAAATTATGRIDQYLIDAMNDSAVVPNSIASDTTRLRRLAFDLTGLPPDQDQLADWIADPSTAHWNRIVDSLLASSEFAEHWARHWMDVARYADSNGSDFNATHHEAWRYRDYLIRSFASDRSIDTMIAQQIAGDLLPAVDDRERHDNIVATTFLMLGTKMLSERDKSKLQMDVVDEQIDTVGRAFLGLTLGCARCHDHKFDPVPTEDYYALAGIFKNTVTLKGESQKYVSTWNRTKLPVSDEQLRSIERYQSELRRLEKNLGEAETALKSLGQSGQESLAGVVIDNVDAKQTGVWKESTYFDDFVGPGYVHDNNKNKGKLSIEFATRLPKSGIYEVRFAYAYGSTRDRAVPVTVTTADGKQRVTVDQRTAPIAPVWRSLGKFRFSDQTDAVVTISNAGTSGYVIADAVQFISQEDADSEVAGETETEKLAKQKRVSQQKVVDKWKQQIKIFKAAAPPKLPEAMAPADVADSELTDSHVHIRGEVRNLGDVVRRGFLQVCSPGDARIANPSGSGRRELADWLTDPDNPLVARVFVNRVWMHLMGQGIVRTVDNFGAQGERPTHPELLDALASDFVREGWHLKALVRDIVTSSAYQRSTDYSAANAELDPENRLLWRAHRRRLPAEAVRDTMLQVAGELDRRGRIEQMAGRGTLVSSNDANSKAEFAGVSEPCRSVYLPTVRSYMPPLLTMLDVADPDLLVGRRPTTNVPAQALVLINSPDVNHWATEASKRVMHSATGFDTRLHNTFLLTLQRDPTAVDRNTASQFFADRENDPAAWREYIAGIFASTEFRLLD</sequence>
<feature type="domain" description="Cytochrome C Planctomycete-type" evidence="5">
    <location>
        <begin position="45"/>
        <end position="103"/>
    </location>
</feature>
<dbReference type="OrthoDB" id="127107at2"/>
<dbReference type="AlphaFoldDB" id="A0A517NW05"/>
<feature type="chain" id="PRO_5021986332" evidence="2">
    <location>
        <begin position="25"/>
        <end position="963"/>
    </location>
</feature>
<gene>
    <name evidence="7" type="primary">xly_4</name>
    <name evidence="7" type="ORF">K239x_32700</name>
</gene>
<organism evidence="7 8">
    <name type="scientific">Stieleria marina</name>
    <dbReference type="NCBI Taxonomy" id="1930275"/>
    <lineage>
        <taxon>Bacteria</taxon>
        <taxon>Pseudomonadati</taxon>
        <taxon>Planctomycetota</taxon>
        <taxon>Planctomycetia</taxon>
        <taxon>Pirellulales</taxon>
        <taxon>Pirellulaceae</taxon>
        <taxon>Stieleria</taxon>
    </lineage>
</organism>
<dbReference type="Proteomes" id="UP000319817">
    <property type="component" value="Chromosome"/>
</dbReference>
<feature type="domain" description="DUF1553" evidence="4">
    <location>
        <begin position="683"/>
        <end position="935"/>
    </location>
</feature>
<reference evidence="7 8" key="1">
    <citation type="submission" date="2019-02" db="EMBL/GenBank/DDBJ databases">
        <title>Deep-cultivation of Planctomycetes and their phenomic and genomic characterization uncovers novel biology.</title>
        <authorList>
            <person name="Wiegand S."/>
            <person name="Jogler M."/>
            <person name="Boedeker C."/>
            <person name="Pinto D."/>
            <person name="Vollmers J."/>
            <person name="Rivas-Marin E."/>
            <person name="Kohn T."/>
            <person name="Peeters S.H."/>
            <person name="Heuer A."/>
            <person name="Rast P."/>
            <person name="Oberbeckmann S."/>
            <person name="Bunk B."/>
            <person name="Jeske O."/>
            <person name="Meyerdierks A."/>
            <person name="Storesund J.E."/>
            <person name="Kallscheuer N."/>
            <person name="Luecker S."/>
            <person name="Lage O.M."/>
            <person name="Pohl T."/>
            <person name="Merkel B.J."/>
            <person name="Hornburger P."/>
            <person name="Mueller R.-W."/>
            <person name="Bruemmer F."/>
            <person name="Labrenz M."/>
            <person name="Spormann A.M."/>
            <person name="Op den Camp H."/>
            <person name="Overmann J."/>
            <person name="Amann R."/>
            <person name="Jetten M.S.M."/>
            <person name="Mascher T."/>
            <person name="Medema M.H."/>
            <person name="Devos D.P."/>
            <person name="Kaster A.-K."/>
            <person name="Ovreas L."/>
            <person name="Rohde M."/>
            <person name="Galperin M.Y."/>
            <person name="Jogler C."/>
        </authorList>
    </citation>
    <scope>NUCLEOTIDE SEQUENCE [LARGE SCALE GENOMIC DNA]</scope>
    <source>
        <strain evidence="7 8">K23_9</strain>
    </source>
</reference>
<evidence type="ECO:0000259" key="4">
    <source>
        <dbReference type="Pfam" id="PF07587"/>
    </source>
</evidence>
<protein>
    <submittedName>
        <fullName evidence="7">Xanthan lyase</fullName>
        <ecNumber evidence="7">4.2.2.12</ecNumber>
    </submittedName>
</protein>